<dbReference type="EMBL" id="JBFXLS010000021">
    <property type="protein sequence ID" value="KAL2828237.1"/>
    <property type="molecule type" value="Genomic_DNA"/>
</dbReference>
<keyword evidence="2" id="KW-1185">Reference proteome</keyword>
<reference evidence="1 2" key="1">
    <citation type="submission" date="2024-07" db="EMBL/GenBank/DDBJ databases">
        <title>Section-level genome sequencing and comparative genomics of Aspergillus sections Usti and Cavernicolus.</title>
        <authorList>
            <consortium name="Lawrence Berkeley National Laboratory"/>
            <person name="Nybo J.L."/>
            <person name="Vesth T.C."/>
            <person name="Theobald S."/>
            <person name="Frisvad J.C."/>
            <person name="Larsen T.O."/>
            <person name="Kjaerboelling I."/>
            <person name="Rothschild-Mancinelli K."/>
            <person name="Lyhne E.K."/>
            <person name="Kogle M.E."/>
            <person name="Barry K."/>
            <person name="Clum A."/>
            <person name="Na H."/>
            <person name="Ledsgaard L."/>
            <person name="Lin J."/>
            <person name="Lipzen A."/>
            <person name="Kuo A."/>
            <person name="Riley R."/>
            <person name="Mondo S."/>
            <person name="LaButti K."/>
            <person name="Haridas S."/>
            <person name="Pangalinan J."/>
            <person name="Salamov A.A."/>
            <person name="Simmons B.A."/>
            <person name="Magnuson J.K."/>
            <person name="Chen J."/>
            <person name="Drula E."/>
            <person name="Henrissat B."/>
            <person name="Wiebenga A."/>
            <person name="Lubbers R.J."/>
            <person name="Gomes A.C."/>
            <person name="Makela M.R."/>
            <person name="Stajich J."/>
            <person name="Grigoriev I.V."/>
            <person name="Mortensen U.H."/>
            <person name="De vries R.P."/>
            <person name="Baker S.E."/>
            <person name="Andersen M.R."/>
        </authorList>
    </citation>
    <scope>NUCLEOTIDE SEQUENCE [LARGE SCALE GENOMIC DNA]</scope>
    <source>
        <strain evidence="1 2">CBS 600.67</strain>
    </source>
</reference>
<protein>
    <recommendedName>
        <fullName evidence="3">Secreted protein</fullName>
    </recommendedName>
</protein>
<accession>A0ABR4IMX2</accession>
<comment type="caution">
    <text evidence="1">The sequence shown here is derived from an EMBL/GenBank/DDBJ whole genome shotgun (WGS) entry which is preliminary data.</text>
</comment>
<organism evidence="1 2">
    <name type="scientific">Aspergillus cavernicola</name>
    <dbReference type="NCBI Taxonomy" id="176166"/>
    <lineage>
        <taxon>Eukaryota</taxon>
        <taxon>Fungi</taxon>
        <taxon>Dikarya</taxon>
        <taxon>Ascomycota</taxon>
        <taxon>Pezizomycotina</taxon>
        <taxon>Eurotiomycetes</taxon>
        <taxon>Eurotiomycetidae</taxon>
        <taxon>Eurotiales</taxon>
        <taxon>Aspergillaceae</taxon>
        <taxon>Aspergillus</taxon>
        <taxon>Aspergillus subgen. Nidulantes</taxon>
    </lineage>
</organism>
<evidence type="ECO:0008006" key="3">
    <source>
        <dbReference type="Google" id="ProtNLM"/>
    </source>
</evidence>
<sequence>MIHACVLCYLGIYFPLCALMRLRAMGWVGRHGLGGESDFMLLKISLSLLLWLPPNGQALEAIWPECSCFVQVSCRSTALAPILFKIAGSTYGY</sequence>
<proteinExistence type="predicted"/>
<name>A0ABR4IMX2_9EURO</name>
<evidence type="ECO:0000313" key="1">
    <source>
        <dbReference type="EMBL" id="KAL2828237.1"/>
    </source>
</evidence>
<dbReference type="Proteomes" id="UP001610335">
    <property type="component" value="Unassembled WGS sequence"/>
</dbReference>
<evidence type="ECO:0000313" key="2">
    <source>
        <dbReference type="Proteomes" id="UP001610335"/>
    </source>
</evidence>
<gene>
    <name evidence="1" type="ORF">BDW59DRAFT_51883</name>
</gene>